<evidence type="ECO:0000313" key="3">
    <source>
        <dbReference type="Proteomes" id="UP000004622"/>
    </source>
</evidence>
<name>I5C3E9_9HYPH</name>
<dbReference type="EMBL" id="AJXZ01000012">
    <property type="protein sequence ID" value="EIM76351.1"/>
    <property type="molecule type" value="Genomic_DNA"/>
</dbReference>
<evidence type="ECO:0000313" key="2">
    <source>
        <dbReference type="EMBL" id="EIM76351.1"/>
    </source>
</evidence>
<organism evidence="2 3">
    <name type="scientific">Nitratireductor aquibiodomus RA22</name>
    <dbReference type="NCBI Taxonomy" id="1189611"/>
    <lineage>
        <taxon>Bacteria</taxon>
        <taxon>Pseudomonadati</taxon>
        <taxon>Pseudomonadota</taxon>
        <taxon>Alphaproteobacteria</taxon>
        <taxon>Hyphomicrobiales</taxon>
        <taxon>Phyllobacteriaceae</taxon>
        <taxon>Nitratireductor</taxon>
    </lineage>
</organism>
<dbReference type="AlphaFoldDB" id="I5C3E9"/>
<proteinExistence type="predicted"/>
<comment type="caution">
    <text evidence="2">The sequence shown here is derived from an EMBL/GenBank/DDBJ whole genome shotgun (WGS) entry which is preliminary data.</text>
</comment>
<reference evidence="2 3" key="1">
    <citation type="journal article" date="2012" name="J. Bacteriol.">
        <title>Genome Sequence of Nitratireductor aquibiodomus Strain RA22.</title>
        <authorList>
            <person name="Singh A."/>
            <person name="Jangir P.K."/>
            <person name="Kumari C."/>
            <person name="Sharma R."/>
        </authorList>
    </citation>
    <scope>NUCLEOTIDE SEQUENCE [LARGE SCALE GENOMIC DNA]</scope>
    <source>
        <strain evidence="2 3">RA22</strain>
    </source>
</reference>
<feature type="transmembrane region" description="Helical" evidence="1">
    <location>
        <begin position="34"/>
        <end position="50"/>
    </location>
</feature>
<protein>
    <submittedName>
        <fullName evidence="2">Uncharacterized protein</fullName>
    </submittedName>
</protein>
<sequence length="67" mass="7603">MPICVPSQEANTAIDLLRSITAEDDTSTEDHVRSSFWVIWHVVAMCLFFVPPPPRGVIYPDRVIFQS</sequence>
<gene>
    <name evidence="2" type="ORF">A33O_05760</name>
</gene>
<keyword evidence="1" id="KW-0472">Membrane</keyword>
<evidence type="ECO:0000256" key="1">
    <source>
        <dbReference type="SAM" id="Phobius"/>
    </source>
</evidence>
<keyword evidence="1" id="KW-0812">Transmembrane</keyword>
<dbReference type="Proteomes" id="UP000004622">
    <property type="component" value="Unassembled WGS sequence"/>
</dbReference>
<accession>I5C3E9</accession>
<keyword evidence="1" id="KW-1133">Transmembrane helix</keyword>